<evidence type="ECO:0000313" key="6">
    <source>
        <dbReference type="Proteomes" id="UP001162001"/>
    </source>
</evidence>
<dbReference type="Gene3D" id="3.40.50.300">
    <property type="entry name" value="P-loop containing nucleotide triphosphate hydrolases"/>
    <property type="match status" value="1"/>
</dbReference>
<comment type="similarity">
    <text evidence="1">Belongs to the AAA ATPase family. BCS1 subfamily.</text>
</comment>
<reference evidence="5 6" key="1">
    <citation type="submission" date="2020-04" db="EMBL/GenBank/DDBJ databases">
        <title>Advantages and limits of metagenomic assembly and binning of a giant virus.</title>
        <authorList>
            <person name="Schulz F."/>
            <person name="Andreani J."/>
            <person name="Francis R."/>
            <person name="Boudjemaa H."/>
            <person name="Bou Khalil J.Y."/>
            <person name="Lee J."/>
            <person name="La Scola B."/>
            <person name="Woyke T."/>
        </authorList>
    </citation>
    <scope>NUCLEOTIDE SEQUENCE [LARGE SCALE GENOMIC DNA]</scope>
    <source>
        <strain evidence="5 6">FV1/VV64</strain>
    </source>
</reference>
<dbReference type="InterPro" id="IPR003593">
    <property type="entry name" value="AAA+_ATPase"/>
</dbReference>
<dbReference type="InterPro" id="IPR003959">
    <property type="entry name" value="ATPase_AAA_core"/>
</dbReference>
<evidence type="ECO:0000259" key="4">
    <source>
        <dbReference type="SMART" id="SM00382"/>
    </source>
</evidence>
<proteinExistence type="inferred from homology"/>
<feature type="compositionally biased region" description="Polar residues" evidence="3">
    <location>
        <begin position="464"/>
        <end position="473"/>
    </location>
</feature>
<dbReference type="EMBL" id="MT418680">
    <property type="protein sequence ID" value="QKF94587.1"/>
    <property type="molecule type" value="Genomic_DNA"/>
</dbReference>
<name>A0A7D3QUY6_9VIRU</name>
<keyword evidence="6" id="KW-1185">Reference proteome</keyword>
<dbReference type="Pfam" id="PF00004">
    <property type="entry name" value="AAA"/>
    <property type="match status" value="1"/>
</dbReference>
<protein>
    <submittedName>
        <fullName evidence="5">AAA ATPase protein</fullName>
    </submittedName>
</protein>
<dbReference type="InterPro" id="IPR027417">
    <property type="entry name" value="P-loop_NTPase"/>
</dbReference>
<evidence type="ECO:0000256" key="2">
    <source>
        <dbReference type="SAM" id="Coils"/>
    </source>
</evidence>
<dbReference type="GO" id="GO:0016887">
    <property type="term" value="F:ATP hydrolysis activity"/>
    <property type="evidence" value="ECO:0007669"/>
    <property type="project" value="InterPro"/>
</dbReference>
<accession>A0A7D3QUY6</accession>
<sequence length="570" mass="67383">MLSQYLITLISAFVSLYLPFNDVATKVACSMAISQILIIISEKFYIGLFRDFNIMRYFFTNNYVVIKHDNPFYEKFIELIYKKYTSQLSGCQLYTEFGKYKMMIEELGSRELIDTYNYDNKTFKMRIKLGTAEKQTKSEKNNNDTEQTLTLKNIIISSSANMNIIEEYIQTLIKQCNEKTVNNLIIYKPYISTGKTRYIHWKCYSFKTNKTIKNTIVSDDVQKCFFDDINSFINNEEYYTYKGLSYKRGYLLYGEPGCGKTSLIKAIANEYNMPIFIIDLSVFENNNELNKVVNDINGLVVNKQRHMLVFEDVDRSKIFERNYYDRKITQDCILNILDGLDESYGRISILTTNNLEILKSMPSLVRPGRIDVSINVTYCTVKQIRQILNLYYEKEYDNINDKIIITPAKLIQIISLLKDDTKVIKMINKLVNFTKIDIEKYLNRFNKNNDNEPEEQTQKEIDNIQLQDQNDTQNNEKKKKPRHLIMLEKKTKELNKKKDDIEKLEKSFDIENEKLKLNLEKKRINLKLFEMNYKDYQEYCNKIEEEKKKTEENKNKQSGENITVGEIITF</sequence>
<dbReference type="InterPro" id="IPR050747">
    <property type="entry name" value="Mitochondrial_chaperone_BCS1"/>
</dbReference>
<feature type="coiled-coil region" evidence="2">
    <location>
        <begin position="484"/>
        <end position="560"/>
    </location>
</feature>
<evidence type="ECO:0000256" key="1">
    <source>
        <dbReference type="ARBA" id="ARBA00007448"/>
    </source>
</evidence>
<feature type="domain" description="AAA+ ATPase" evidence="4">
    <location>
        <begin position="246"/>
        <end position="380"/>
    </location>
</feature>
<dbReference type="SMART" id="SM00382">
    <property type="entry name" value="AAA"/>
    <property type="match status" value="1"/>
</dbReference>
<dbReference type="GO" id="GO:0005524">
    <property type="term" value="F:ATP binding"/>
    <property type="evidence" value="ECO:0007669"/>
    <property type="project" value="InterPro"/>
</dbReference>
<dbReference type="PANTHER" id="PTHR23070">
    <property type="entry name" value="BCS1 AAA-TYPE ATPASE"/>
    <property type="match status" value="1"/>
</dbReference>
<organism evidence="5 6">
    <name type="scientific">Fadolivirus FV1/VV64</name>
    <dbReference type="NCBI Taxonomy" id="3070911"/>
    <lineage>
        <taxon>Viruses</taxon>
        <taxon>Varidnaviria</taxon>
        <taxon>Bamfordvirae</taxon>
        <taxon>Nucleocytoviricota</taxon>
        <taxon>Megaviricetes</taxon>
        <taxon>Imitervirales</taxon>
        <taxon>Mimiviridae</taxon>
        <taxon>Klosneuvirinae</taxon>
        <taxon>Fadolivirus</taxon>
        <taxon>Fadolivirus algeromassiliense</taxon>
    </lineage>
</organism>
<gene>
    <name evidence="5" type="ORF">Fadolivirus_1_1129</name>
</gene>
<keyword evidence="2" id="KW-0175">Coiled coil</keyword>
<dbReference type="SUPFAM" id="SSF52540">
    <property type="entry name" value="P-loop containing nucleoside triphosphate hydrolases"/>
    <property type="match status" value="1"/>
</dbReference>
<evidence type="ECO:0000256" key="3">
    <source>
        <dbReference type="SAM" id="MobiDB-lite"/>
    </source>
</evidence>
<dbReference type="Proteomes" id="UP001162001">
    <property type="component" value="Segment"/>
</dbReference>
<feature type="region of interest" description="Disordered" evidence="3">
    <location>
        <begin position="463"/>
        <end position="482"/>
    </location>
</feature>
<evidence type="ECO:0000313" key="5">
    <source>
        <dbReference type="EMBL" id="QKF94587.1"/>
    </source>
</evidence>